<gene>
    <name evidence="1" type="ORF">UFOPK2810_01505</name>
</gene>
<protein>
    <submittedName>
        <fullName evidence="1">Unannotated protein</fullName>
    </submittedName>
</protein>
<dbReference type="PANTHER" id="PTHR43434">
    <property type="entry name" value="PHOSPHOGLYCOLATE PHOSPHATASE"/>
    <property type="match status" value="1"/>
</dbReference>
<dbReference type="InterPro" id="IPR050155">
    <property type="entry name" value="HAD-like_hydrolase_sf"/>
</dbReference>
<dbReference type="CDD" id="cd04302">
    <property type="entry name" value="HAD_5NT"/>
    <property type="match status" value="1"/>
</dbReference>
<dbReference type="PANTHER" id="PTHR43434:SF20">
    <property type="entry name" value="5'-NUCLEOTIDASE"/>
    <property type="match status" value="1"/>
</dbReference>
<dbReference type="Gene3D" id="3.40.50.1000">
    <property type="entry name" value="HAD superfamily/HAD-like"/>
    <property type="match status" value="1"/>
</dbReference>
<organism evidence="1">
    <name type="scientific">freshwater metagenome</name>
    <dbReference type="NCBI Taxonomy" id="449393"/>
    <lineage>
        <taxon>unclassified sequences</taxon>
        <taxon>metagenomes</taxon>
        <taxon>ecological metagenomes</taxon>
    </lineage>
</organism>
<proteinExistence type="predicted"/>
<dbReference type="AlphaFoldDB" id="A0A6J6UYR4"/>
<dbReference type="InterPro" id="IPR036412">
    <property type="entry name" value="HAD-like_sf"/>
</dbReference>
<name>A0A6J6UYR4_9ZZZZ</name>
<dbReference type="GO" id="GO:0005829">
    <property type="term" value="C:cytosol"/>
    <property type="evidence" value="ECO:0007669"/>
    <property type="project" value="TreeGrafter"/>
</dbReference>
<evidence type="ECO:0000313" key="1">
    <source>
        <dbReference type="EMBL" id="CAB4763487.1"/>
    </source>
</evidence>
<dbReference type="InterPro" id="IPR023198">
    <property type="entry name" value="PGP-like_dom2"/>
</dbReference>
<dbReference type="InterPro" id="IPR041492">
    <property type="entry name" value="HAD_2"/>
</dbReference>
<dbReference type="Pfam" id="PF13419">
    <property type="entry name" value="HAD_2"/>
    <property type="match status" value="1"/>
</dbReference>
<dbReference type="Gene3D" id="1.10.150.240">
    <property type="entry name" value="Putative phosphatase, domain 2"/>
    <property type="match status" value="1"/>
</dbReference>
<dbReference type="GO" id="GO:0004713">
    <property type="term" value="F:protein tyrosine kinase activity"/>
    <property type="evidence" value="ECO:0007669"/>
    <property type="project" value="TreeGrafter"/>
</dbReference>
<accession>A0A6J6UYR4</accession>
<sequence length="218" mass="22937">MQRLVLFDLDGTLTDAAPGIVNSLLYALDEMGIEHPDDATIATFLGPPLKDTFGGYFGMDEAGIDTAIAHYRVRYHDIGLFENEVYPGIPELLTQLNSAGVILATSTSKPTVSATRILEHFGLAQHFTFIGGASLNGERNSKAEVIAHTLEELNALGTDTSAGSITMVGDRQHDVLGAAQFGIPAIGVLWGYGSRAELEGAGAVATADDAAHLGRLLG</sequence>
<dbReference type="EMBL" id="CAEZYZ010000297">
    <property type="protein sequence ID" value="CAB4763487.1"/>
    <property type="molecule type" value="Genomic_DNA"/>
</dbReference>
<dbReference type="InterPro" id="IPR023214">
    <property type="entry name" value="HAD_sf"/>
</dbReference>
<reference evidence="1" key="1">
    <citation type="submission" date="2020-05" db="EMBL/GenBank/DDBJ databases">
        <authorList>
            <person name="Chiriac C."/>
            <person name="Salcher M."/>
            <person name="Ghai R."/>
            <person name="Kavagutti S V."/>
        </authorList>
    </citation>
    <scope>NUCLEOTIDE SEQUENCE</scope>
</reference>
<dbReference type="SUPFAM" id="SSF56784">
    <property type="entry name" value="HAD-like"/>
    <property type="match status" value="1"/>
</dbReference>